<dbReference type="AlphaFoldDB" id="C1EB87"/>
<dbReference type="Proteomes" id="UP000002009">
    <property type="component" value="Chromosome 7"/>
</dbReference>
<evidence type="ECO:0000259" key="15">
    <source>
        <dbReference type="Pfam" id="PF13891"/>
    </source>
</evidence>
<evidence type="ECO:0000256" key="9">
    <source>
        <dbReference type="ARBA" id="ARBA00023242"/>
    </source>
</evidence>
<feature type="domain" description="KANL2-like probable zinc-finger" evidence="15">
    <location>
        <begin position="139"/>
        <end position="168"/>
    </location>
</feature>
<gene>
    <name evidence="16" type="ORF">MICPUN_60343</name>
</gene>
<evidence type="ECO:0000313" key="17">
    <source>
        <dbReference type="Proteomes" id="UP000002009"/>
    </source>
</evidence>
<protein>
    <recommendedName>
        <fullName evidence="3">KAT8 regulatory NSL complex subunit 2</fullName>
    </recommendedName>
    <alternativeName>
        <fullName evidence="11">NSL complex protein NSL2</fullName>
    </alternativeName>
    <alternativeName>
        <fullName evidence="10">Non-specific lethal 2 homolog</fullName>
    </alternativeName>
</protein>
<dbReference type="Pfam" id="PF13891">
    <property type="entry name" value="zf-C3HC3H_KANSL2"/>
    <property type="match status" value="1"/>
</dbReference>
<proteinExistence type="predicted"/>
<dbReference type="PANTHER" id="PTHR13453:SF1">
    <property type="entry name" value="KAT8 REGULATORY NSL COMPLEX SUBUNIT 2"/>
    <property type="match status" value="1"/>
</dbReference>
<evidence type="ECO:0000256" key="2">
    <source>
        <dbReference type="ARBA" id="ARBA00004173"/>
    </source>
</evidence>
<dbReference type="GeneID" id="8245371"/>
<evidence type="ECO:0000313" key="16">
    <source>
        <dbReference type="EMBL" id="ACO64989.1"/>
    </source>
</evidence>
<sequence length="215" mass="23517">MKRDEAEDDDGELGRAARRARTEPDGRLAAAVELAIDTDDDVDATETEGATDADAADGADAERDDDNGRVVPQEALIRRRIRRMKELKRLYQDQYWRLLEDLRRRHYRFHLRNGHGGRKDEAAAAAQEREKAGVAAQCACDDCDAKPVPLSSYCFAHILMDEKQVLYAAPKPEGDAKDAKDGGGDEKSAPGDGAGKGEAKKAREEEDAPPAVLAT</sequence>
<dbReference type="InParanoid" id="C1EB87"/>
<evidence type="ECO:0000256" key="10">
    <source>
        <dbReference type="ARBA" id="ARBA00032947"/>
    </source>
</evidence>
<evidence type="ECO:0000256" key="5">
    <source>
        <dbReference type="ARBA" id="ARBA00022553"/>
    </source>
</evidence>
<keyword evidence="6" id="KW-0832">Ubl conjugation</keyword>
<evidence type="ECO:0000256" key="3">
    <source>
        <dbReference type="ARBA" id="ARBA00015508"/>
    </source>
</evidence>
<name>C1EB87_MICCC</name>
<keyword evidence="7" id="KW-0156">Chromatin regulator</keyword>
<keyword evidence="9" id="KW-0539">Nucleus</keyword>
<feature type="compositionally biased region" description="Basic and acidic residues" evidence="14">
    <location>
        <begin position="12"/>
        <end position="26"/>
    </location>
</feature>
<feature type="compositionally biased region" description="Acidic residues" evidence="14">
    <location>
        <begin position="36"/>
        <end position="65"/>
    </location>
</feature>
<dbReference type="STRING" id="296587.C1EB87"/>
<dbReference type="OrthoDB" id="677315at2759"/>
<dbReference type="GO" id="GO:0006325">
    <property type="term" value="P:chromatin organization"/>
    <property type="evidence" value="ECO:0007669"/>
    <property type="project" value="UniProtKB-KW"/>
</dbReference>
<evidence type="ECO:0000256" key="4">
    <source>
        <dbReference type="ARBA" id="ARBA00022499"/>
    </source>
</evidence>
<organism evidence="16 17">
    <name type="scientific">Micromonas commoda (strain RCC299 / NOUM17 / CCMP2709)</name>
    <name type="common">Picoplanktonic green alga</name>
    <dbReference type="NCBI Taxonomy" id="296587"/>
    <lineage>
        <taxon>Eukaryota</taxon>
        <taxon>Viridiplantae</taxon>
        <taxon>Chlorophyta</taxon>
        <taxon>Mamiellophyceae</taxon>
        <taxon>Mamiellales</taxon>
        <taxon>Mamiellaceae</taxon>
        <taxon>Micromonas</taxon>
    </lineage>
</organism>
<accession>C1EB87</accession>
<dbReference type="eggNOG" id="ENOG502RXKY">
    <property type="taxonomic scope" value="Eukaryota"/>
</dbReference>
<evidence type="ECO:0000256" key="12">
    <source>
        <dbReference type="ARBA" id="ARBA00093359"/>
    </source>
</evidence>
<dbReference type="KEGG" id="mis:MICPUN_60343"/>
<comment type="subcellular location">
    <subcellularLocation>
        <location evidence="2">Mitochondrion</location>
    </subcellularLocation>
    <subcellularLocation>
        <location evidence="1">Nucleus</location>
    </subcellularLocation>
</comment>
<keyword evidence="17" id="KW-1185">Reference proteome</keyword>
<evidence type="ECO:0000256" key="11">
    <source>
        <dbReference type="ARBA" id="ARBA00033378"/>
    </source>
</evidence>
<comment type="subunit">
    <text evidence="13">Component of the NSL complex at least composed of KAT8/MOF, KANSL1, KANSL2, KANSL3, MCRS1, PHF20, OGT1/OGT, WDR5 and HCFC1.</text>
</comment>
<dbReference type="GO" id="GO:0005634">
    <property type="term" value="C:nucleus"/>
    <property type="evidence" value="ECO:0007669"/>
    <property type="project" value="UniProtKB-SubCell"/>
</dbReference>
<evidence type="ECO:0000256" key="13">
    <source>
        <dbReference type="ARBA" id="ARBA00093543"/>
    </source>
</evidence>
<reference evidence="16 17" key="1">
    <citation type="journal article" date="2009" name="Science">
        <title>Green evolution and dynamic adaptations revealed by genomes of the marine picoeukaryotes Micromonas.</title>
        <authorList>
            <person name="Worden A.Z."/>
            <person name="Lee J.H."/>
            <person name="Mock T."/>
            <person name="Rouze P."/>
            <person name="Simmons M.P."/>
            <person name="Aerts A.L."/>
            <person name="Allen A.E."/>
            <person name="Cuvelier M.L."/>
            <person name="Derelle E."/>
            <person name="Everett M.V."/>
            <person name="Foulon E."/>
            <person name="Grimwood J."/>
            <person name="Gundlach H."/>
            <person name="Henrissat B."/>
            <person name="Napoli C."/>
            <person name="McDonald S.M."/>
            <person name="Parker M.S."/>
            <person name="Rombauts S."/>
            <person name="Salamov A."/>
            <person name="Von Dassow P."/>
            <person name="Badger J.H."/>
            <person name="Coutinho P.M."/>
            <person name="Demir E."/>
            <person name="Dubchak I."/>
            <person name="Gentemann C."/>
            <person name="Eikrem W."/>
            <person name="Gready J.E."/>
            <person name="John U."/>
            <person name="Lanier W."/>
            <person name="Lindquist E.A."/>
            <person name="Lucas S."/>
            <person name="Mayer K.F."/>
            <person name="Moreau H."/>
            <person name="Not F."/>
            <person name="Otillar R."/>
            <person name="Panaud O."/>
            <person name="Pangilinan J."/>
            <person name="Paulsen I."/>
            <person name="Piegu B."/>
            <person name="Poliakov A."/>
            <person name="Robbens S."/>
            <person name="Schmutz J."/>
            <person name="Toulza E."/>
            <person name="Wyss T."/>
            <person name="Zelensky A."/>
            <person name="Zhou K."/>
            <person name="Armbrust E.V."/>
            <person name="Bhattacharya D."/>
            <person name="Goodenough U.W."/>
            <person name="Van de Peer Y."/>
            <person name="Grigoriev I.V."/>
        </authorList>
    </citation>
    <scope>NUCLEOTIDE SEQUENCE [LARGE SCALE GENOMIC DNA]</scope>
    <source>
        <strain evidence="17">RCC299 / NOUM17</strain>
    </source>
</reference>
<dbReference type="GO" id="GO:0005739">
    <property type="term" value="C:mitochondrion"/>
    <property type="evidence" value="ECO:0007669"/>
    <property type="project" value="UniProtKB-SubCell"/>
</dbReference>
<feature type="region of interest" description="Disordered" evidence="14">
    <location>
        <begin position="1"/>
        <end position="68"/>
    </location>
</feature>
<keyword evidence="8" id="KW-0496">Mitochondrion</keyword>
<dbReference type="OMA" id="DERPMAC"/>
<dbReference type="InterPro" id="IPR026316">
    <property type="entry name" value="NSL2"/>
</dbReference>
<dbReference type="RefSeq" id="XP_002503731.1">
    <property type="nucleotide sequence ID" value="XM_002503685.1"/>
</dbReference>
<dbReference type="PANTHER" id="PTHR13453">
    <property type="entry name" value="KAT8 REGULATORY NSL COMPLEX SUBUNIT 2"/>
    <property type="match status" value="1"/>
</dbReference>
<comment type="function">
    <text evidence="12">Non-catalytic component of the NSL histone acetyltransferase complex, a multiprotein complex that mediates histone H4 acetylation at 'Lys-5'- and 'Lys-8' (H4K5ac and H4K8ac) at transcription start sites and promotes transcription initiation. Required for NSL complex stability and for transcription of intraciliary transport genes in both ciliated and non-ciliated cells by regulating histone H4 acetylation at 'Lys-5'- and 'Lys-12' (H4K5ac and H4K12ac). This is necessary for cilium assembly in ciliated cells and for organization of the microtubule cytoskeleton in non-ciliated cells. Required within the NSL complex to maintain nuclear architecture stability by promoting KAT8-mediated acetylation of lamin LMNA.</text>
</comment>
<feature type="compositionally biased region" description="Basic and acidic residues" evidence="14">
    <location>
        <begin position="172"/>
        <end position="204"/>
    </location>
</feature>
<evidence type="ECO:0000256" key="8">
    <source>
        <dbReference type="ARBA" id="ARBA00023128"/>
    </source>
</evidence>
<dbReference type="InterPro" id="IPR025927">
    <property type="entry name" value="Znf_KANL2-like"/>
</dbReference>
<keyword evidence="4" id="KW-1017">Isopeptide bond</keyword>
<keyword evidence="5" id="KW-0597">Phosphoprotein</keyword>
<evidence type="ECO:0000256" key="14">
    <source>
        <dbReference type="SAM" id="MobiDB-lite"/>
    </source>
</evidence>
<dbReference type="EMBL" id="CP001328">
    <property type="protein sequence ID" value="ACO64989.1"/>
    <property type="molecule type" value="Genomic_DNA"/>
</dbReference>
<evidence type="ECO:0000256" key="7">
    <source>
        <dbReference type="ARBA" id="ARBA00022853"/>
    </source>
</evidence>
<dbReference type="GO" id="GO:0044545">
    <property type="term" value="C:NSL complex"/>
    <property type="evidence" value="ECO:0007669"/>
    <property type="project" value="TreeGrafter"/>
</dbReference>
<feature type="compositionally biased region" description="Acidic residues" evidence="14">
    <location>
        <begin position="1"/>
        <end position="11"/>
    </location>
</feature>
<evidence type="ECO:0000256" key="6">
    <source>
        <dbReference type="ARBA" id="ARBA00022843"/>
    </source>
</evidence>
<feature type="region of interest" description="Disordered" evidence="14">
    <location>
        <begin position="169"/>
        <end position="215"/>
    </location>
</feature>
<evidence type="ECO:0000256" key="1">
    <source>
        <dbReference type="ARBA" id="ARBA00004123"/>
    </source>
</evidence>